<sequence>MIDPLAEKMMTWSPYTYAFNNPIKFIDVGGMWPYPVTVRAFAPTGSFRGTGFNDDNRGFSASNNVTSRLSQTTTIDPSKGTIRGGNVTSSGTHWNGIPAGNAENFTSEGGVDRIFTSSDNVKNTMSYDAHLTGSDPVGLGLAPEVGVNSSVSLTENIKEGYVDASVTLSSKGFPATEATIGDSKGQRILLTGAAAYGGLKTLASGDVKEVAKIGVRININSKGQFTGIVFGGKTYKIDDWNKAQQAKPAGPFPEKKRIIMKKTIYITFNLAYQLIVFFCLLYANTYINDNVVPESLLWQNNQPRIDAAGMLGFATIKTLVLIVEGGVLVLLVYFINRSVMNSGTIVKRTLKVNVIVTMCFIIVLIWGSFNGYLW</sequence>
<comment type="caution">
    <text evidence="2">The sequence shown here is derived from an EMBL/GenBank/DDBJ whole genome shotgun (WGS) entry which is preliminary data.</text>
</comment>
<dbReference type="STRING" id="1503925.TH53_18790"/>
<keyword evidence="1" id="KW-0472">Membrane</keyword>
<organism evidence="2 3">
    <name type="scientific">Pedobacter lusitanus</name>
    <dbReference type="NCBI Taxonomy" id="1503925"/>
    <lineage>
        <taxon>Bacteria</taxon>
        <taxon>Pseudomonadati</taxon>
        <taxon>Bacteroidota</taxon>
        <taxon>Sphingobacteriia</taxon>
        <taxon>Sphingobacteriales</taxon>
        <taxon>Sphingobacteriaceae</taxon>
        <taxon>Pedobacter</taxon>
    </lineage>
</organism>
<reference evidence="2 3" key="1">
    <citation type="submission" date="2015-01" db="EMBL/GenBank/DDBJ databases">
        <title>Draft genome sequence of Pedobacter sp. NL19 isolated from sludge of an effluent treatment pond in an abandoned uranium mine.</title>
        <authorList>
            <person name="Santos T."/>
            <person name="Caetano T."/>
            <person name="Covas C."/>
            <person name="Cruz A."/>
            <person name="Mendo S."/>
        </authorList>
    </citation>
    <scope>NUCLEOTIDE SEQUENCE [LARGE SCALE GENOMIC DNA]</scope>
    <source>
        <strain evidence="2 3">NL19</strain>
    </source>
</reference>
<protein>
    <recommendedName>
        <fullName evidence="4">RHS repeat-associated core domain-containing protein</fullName>
    </recommendedName>
</protein>
<name>A0A0D0GI14_9SPHI</name>
<evidence type="ECO:0000313" key="2">
    <source>
        <dbReference type="EMBL" id="KIO75765.1"/>
    </source>
</evidence>
<dbReference type="EMBL" id="JXRA01000084">
    <property type="protein sequence ID" value="KIO75765.1"/>
    <property type="molecule type" value="Genomic_DNA"/>
</dbReference>
<feature type="transmembrane region" description="Helical" evidence="1">
    <location>
        <begin position="307"/>
        <end position="334"/>
    </location>
</feature>
<accession>A0A0D0GI14</accession>
<feature type="transmembrane region" description="Helical" evidence="1">
    <location>
        <begin position="264"/>
        <end position="287"/>
    </location>
</feature>
<dbReference type="AlphaFoldDB" id="A0A0D0GI14"/>
<dbReference type="Proteomes" id="UP000032049">
    <property type="component" value="Unassembled WGS sequence"/>
</dbReference>
<proteinExistence type="predicted"/>
<evidence type="ECO:0000256" key="1">
    <source>
        <dbReference type="SAM" id="Phobius"/>
    </source>
</evidence>
<gene>
    <name evidence="2" type="ORF">TH53_18790</name>
</gene>
<evidence type="ECO:0008006" key="4">
    <source>
        <dbReference type="Google" id="ProtNLM"/>
    </source>
</evidence>
<feature type="transmembrane region" description="Helical" evidence="1">
    <location>
        <begin position="354"/>
        <end position="373"/>
    </location>
</feature>
<keyword evidence="1" id="KW-1133">Transmembrane helix</keyword>
<keyword evidence="1" id="KW-0812">Transmembrane</keyword>
<keyword evidence="3" id="KW-1185">Reference proteome</keyword>
<evidence type="ECO:0000313" key="3">
    <source>
        <dbReference type="Proteomes" id="UP000032049"/>
    </source>
</evidence>